<keyword evidence="2" id="KW-0540">Nuclease</keyword>
<dbReference type="KEGG" id="aep:AMC99_00508"/>
<dbReference type="InterPro" id="IPR012337">
    <property type="entry name" value="RNaseH-like_sf"/>
</dbReference>
<dbReference type="GO" id="GO:0008408">
    <property type="term" value="F:3'-5' exonuclease activity"/>
    <property type="evidence" value="ECO:0007669"/>
    <property type="project" value="TreeGrafter"/>
</dbReference>
<keyword evidence="9" id="KW-1185">Reference proteome</keyword>
<dbReference type="Proteomes" id="UP000057938">
    <property type="component" value="Chromosome"/>
</dbReference>
<feature type="domain" description="Exonuclease" evidence="7">
    <location>
        <begin position="48"/>
        <end position="219"/>
    </location>
</feature>
<keyword evidence="3" id="KW-0378">Hydrolase</keyword>
<dbReference type="PATRIC" id="fig|361183.4.peg.501"/>
<dbReference type="InterPro" id="IPR013520">
    <property type="entry name" value="Ribonucl_H"/>
</dbReference>
<evidence type="ECO:0000256" key="3">
    <source>
        <dbReference type="ARBA" id="ARBA00022801"/>
    </source>
</evidence>
<evidence type="ECO:0000256" key="2">
    <source>
        <dbReference type="ARBA" id="ARBA00022722"/>
    </source>
</evidence>
<dbReference type="AlphaFoldDB" id="A0A0M5L6H8"/>
<dbReference type="PANTHER" id="PTHR30231">
    <property type="entry name" value="DNA POLYMERASE III SUBUNIT EPSILON"/>
    <property type="match status" value="1"/>
</dbReference>
<gene>
    <name evidence="8" type="ORF">AMC99_00508</name>
</gene>
<keyword evidence="4 8" id="KW-0269">Exonuclease</keyword>
<dbReference type="NCBIfam" id="TIGR00573">
    <property type="entry name" value="dnaq"/>
    <property type="match status" value="1"/>
</dbReference>
<dbReference type="CDD" id="cd06127">
    <property type="entry name" value="DEDDh"/>
    <property type="match status" value="1"/>
</dbReference>
<dbReference type="STRING" id="361183.AMC99_00508"/>
<dbReference type="PANTHER" id="PTHR30231:SF4">
    <property type="entry name" value="PROTEIN NEN2"/>
    <property type="match status" value="1"/>
</dbReference>
<evidence type="ECO:0000313" key="9">
    <source>
        <dbReference type="Proteomes" id="UP000057938"/>
    </source>
</evidence>
<organism evidence="8 9">
    <name type="scientific">Altererythrobacter epoxidivorans</name>
    <dbReference type="NCBI Taxonomy" id="361183"/>
    <lineage>
        <taxon>Bacteria</taxon>
        <taxon>Pseudomonadati</taxon>
        <taxon>Pseudomonadota</taxon>
        <taxon>Alphaproteobacteria</taxon>
        <taxon>Sphingomonadales</taxon>
        <taxon>Erythrobacteraceae</taxon>
        <taxon>Altererythrobacter</taxon>
    </lineage>
</organism>
<dbReference type="SMART" id="SM00479">
    <property type="entry name" value="EXOIII"/>
    <property type="match status" value="1"/>
</dbReference>
<evidence type="ECO:0000256" key="6">
    <source>
        <dbReference type="ARBA" id="ARBA00049244"/>
    </source>
</evidence>
<dbReference type="GO" id="GO:0003887">
    <property type="term" value="F:DNA-directed DNA polymerase activity"/>
    <property type="evidence" value="ECO:0007669"/>
    <property type="project" value="UniProtKB-EC"/>
</dbReference>
<evidence type="ECO:0000259" key="7">
    <source>
        <dbReference type="SMART" id="SM00479"/>
    </source>
</evidence>
<dbReference type="OrthoDB" id="7427781at2"/>
<dbReference type="RefSeq" id="WP_061922365.1">
    <property type="nucleotide sequence ID" value="NZ_CP012669.1"/>
</dbReference>
<dbReference type="EC" id="2.7.7.7" evidence="1"/>
<proteinExistence type="predicted"/>
<dbReference type="Pfam" id="PF00929">
    <property type="entry name" value="RNase_T"/>
    <property type="match status" value="1"/>
</dbReference>
<dbReference type="EMBL" id="CP012669">
    <property type="protein sequence ID" value="ALE15819.1"/>
    <property type="molecule type" value="Genomic_DNA"/>
</dbReference>
<accession>A0A0M5L6H8</accession>
<comment type="catalytic activity">
    <reaction evidence="6">
        <text>DNA(n) + a 2'-deoxyribonucleoside 5'-triphosphate = DNA(n+1) + diphosphate</text>
        <dbReference type="Rhea" id="RHEA:22508"/>
        <dbReference type="Rhea" id="RHEA-COMP:17339"/>
        <dbReference type="Rhea" id="RHEA-COMP:17340"/>
        <dbReference type="ChEBI" id="CHEBI:33019"/>
        <dbReference type="ChEBI" id="CHEBI:61560"/>
        <dbReference type="ChEBI" id="CHEBI:173112"/>
        <dbReference type="EC" id="2.7.7.7"/>
    </reaction>
</comment>
<dbReference type="GO" id="GO:0005829">
    <property type="term" value="C:cytosol"/>
    <property type="evidence" value="ECO:0007669"/>
    <property type="project" value="TreeGrafter"/>
</dbReference>
<protein>
    <recommendedName>
        <fullName evidence="1">DNA-directed DNA polymerase</fullName>
        <ecNumber evidence="1">2.7.7.7</ecNumber>
    </recommendedName>
</protein>
<dbReference type="SUPFAM" id="SSF53098">
    <property type="entry name" value="Ribonuclease H-like"/>
    <property type="match status" value="1"/>
</dbReference>
<dbReference type="GO" id="GO:0006260">
    <property type="term" value="P:DNA replication"/>
    <property type="evidence" value="ECO:0007669"/>
    <property type="project" value="InterPro"/>
</dbReference>
<dbReference type="Gene3D" id="3.30.420.10">
    <property type="entry name" value="Ribonuclease H-like superfamily/Ribonuclease H"/>
    <property type="match status" value="1"/>
</dbReference>
<reference evidence="8 9" key="1">
    <citation type="submission" date="2015-09" db="EMBL/GenBank/DDBJ databases">
        <title>Complete genome sequence of a benzo[a]pyrene-degrading bacterium Altererythrobacter epoxidivorans CGMCC 1.7731T.</title>
        <authorList>
            <person name="Li Z."/>
            <person name="Cheng H."/>
            <person name="Huo Y."/>
            <person name="Xu X."/>
        </authorList>
    </citation>
    <scope>NUCLEOTIDE SEQUENCE [LARGE SCALE GENOMIC DNA]</scope>
    <source>
        <strain evidence="8 9">CGMCC 1.7731</strain>
    </source>
</reference>
<evidence type="ECO:0000313" key="8">
    <source>
        <dbReference type="EMBL" id="ALE15819.1"/>
    </source>
</evidence>
<dbReference type="GO" id="GO:0003677">
    <property type="term" value="F:DNA binding"/>
    <property type="evidence" value="ECO:0007669"/>
    <property type="project" value="InterPro"/>
</dbReference>
<dbReference type="InterPro" id="IPR036397">
    <property type="entry name" value="RNaseH_sf"/>
</dbReference>
<sequence length="230" mass="24485">MLGNLLGGPGPKLVRVFEKAAKAAPPGPLADFYAAGLPDLSQPVGNAPLTAIDLETDGLDAKTDSILESGSIEIFGGLIGANSASRIRIRPDRGLNADAVVVHRITDDEAAKALPLEEAFAQILKLCTGRVLVAHFAEIEAGFLDAASRKLYGAPLVAPFICTMQLEMRWVQKQRAHDGLRLGKLRSQYGLPTYRAHDGLTDAVACGELLLAQLASAGRQQAPIMDLLRR</sequence>
<evidence type="ECO:0000256" key="1">
    <source>
        <dbReference type="ARBA" id="ARBA00012417"/>
    </source>
</evidence>
<dbReference type="InterPro" id="IPR006054">
    <property type="entry name" value="DnaQ"/>
</dbReference>
<evidence type="ECO:0000256" key="5">
    <source>
        <dbReference type="ARBA" id="ARBA00025483"/>
    </source>
</evidence>
<evidence type="ECO:0000256" key="4">
    <source>
        <dbReference type="ARBA" id="ARBA00022839"/>
    </source>
</evidence>
<name>A0A0M5L6H8_9SPHN</name>
<comment type="function">
    <text evidence="5">DNA polymerase III is a complex, multichain enzyme responsible for most of the replicative synthesis in bacteria. The epsilon subunit contain the editing function and is a proofreading 3'-5' exonuclease.</text>
</comment>